<comment type="caution">
    <text evidence="2">The sequence shown here is derived from an EMBL/GenBank/DDBJ whole genome shotgun (WGS) entry which is preliminary data.</text>
</comment>
<dbReference type="Proteomes" id="UP000269221">
    <property type="component" value="Unassembled WGS sequence"/>
</dbReference>
<sequence length="184" mass="20532">MELIILETLIPDHQGELQEAKGPDPAVKLAEHQALSGHLVKTVGGSVLPLSETEEKGPFVNVEEEWESDMDRELSKWGDVRRYQKITNWEESLQQELSQGDGSSCEELSSWDECSMQELSQGEAHHYQEFSDWEECMEQGLHQGEVGSSPEPSDWEDSAGQELSKEEDSIGQELSQGSGSRPSV</sequence>
<dbReference type="AlphaFoldDB" id="A0A3M0JYX7"/>
<dbReference type="OrthoDB" id="9219679at2759"/>
<feature type="region of interest" description="Disordered" evidence="1">
    <location>
        <begin position="135"/>
        <end position="184"/>
    </location>
</feature>
<feature type="compositionally biased region" description="Polar residues" evidence="1">
    <location>
        <begin position="172"/>
        <end position="184"/>
    </location>
</feature>
<accession>A0A3M0JYX7</accession>
<name>A0A3M0JYX7_HIRRU</name>
<organism evidence="2 3">
    <name type="scientific">Hirundo rustica rustica</name>
    <dbReference type="NCBI Taxonomy" id="333673"/>
    <lineage>
        <taxon>Eukaryota</taxon>
        <taxon>Metazoa</taxon>
        <taxon>Chordata</taxon>
        <taxon>Craniata</taxon>
        <taxon>Vertebrata</taxon>
        <taxon>Euteleostomi</taxon>
        <taxon>Archelosauria</taxon>
        <taxon>Archosauria</taxon>
        <taxon>Dinosauria</taxon>
        <taxon>Saurischia</taxon>
        <taxon>Theropoda</taxon>
        <taxon>Coelurosauria</taxon>
        <taxon>Aves</taxon>
        <taxon>Neognathae</taxon>
        <taxon>Neoaves</taxon>
        <taxon>Telluraves</taxon>
        <taxon>Australaves</taxon>
        <taxon>Passeriformes</taxon>
        <taxon>Sylvioidea</taxon>
        <taxon>Hirundinidae</taxon>
        <taxon>Hirundo</taxon>
    </lineage>
</organism>
<reference evidence="2 3" key="1">
    <citation type="submission" date="2018-07" db="EMBL/GenBank/DDBJ databases">
        <title>A high quality draft genome assembly of the barn swallow (H. rustica rustica).</title>
        <authorList>
            <person name="Formenti G."/>
            <person name="Chiara M."/>
            <person name="Poveda L."/>
            <person name="Francoijs K.-J."/>
            <person name="Bonisoli-Alquati A."/>
            <person name="Canova L."/>
            <person name="Gianfranceschi L."/>
            <person name="Horner D.S."/>
            <person name="Saino N."/>
        </authorList>
    </citation>
    <scope>NUCLEOTIDE SEQUENCE [LARGE SCALE GENOMIC DNA]</scope>
    <source>
        <strain evidence="2">Chelidonia</strain>
        <tissue evidence="2">Blood</tissue>
    </source>
</reference>
<evidence type="ECO:0000313" key="3">
    <source>
        <dbReference type="Proteomes" id="UP000269221"/>
    </source>
</evidence>
<evidence type="ECO:0000256" key="1">
    <source>
        <dbReference type="SAM" id="MobiDB-lite"/>
    </source>
</evidence>
<protein>
    <submittedName>
        <fullName evidence="2">Uncharacterized protein</fullName>
    </submittedName>
</protein>
<keyword evidence="3" id="KW-1185">Reference proteome</keyword>
<gene>
    <name evidence="2" type="ORF">DUI87_15606</name>
</gene>
<dbReference type="EMBL" id="QRBI01000120">
    <property type="protein sequence ID" value="RMC06176.1"/>
    <property type="molecule type" value="Genomic_DNA"/>
</dbReference>
<evidence type="ECO:0000313" key="2">
    <source>
        <dbReference type="EMBL" id="RMC06176.1"/>
    </source>
</evidence>
<proteinExistence type="predicted"/>